<dbReference type="RefSeq" id="WP_282907488.1">
    <property type="nucleotide sequence ID" value="NZ_JAGRPV010000001.1"/>
</dbReference>
<dbReference type="EMBL" id="JAGRPV010000001">
    <property type="protein sequence ID" value="MDI4644488.1"/>
    <property type="molecule type" value="Genomic_DNA"/>
</dbReference>
<accession>A0ABT6TCC8</accession>
<gene>
    <name evidence="1" type="ORF">KB449_05910</name>
</gene>
<comment type="caution">
    <text evidence="1">The sequence shown here is derived from an EMBL/GenBank/DDBJ whole genome shotgun (WGS) entry which is preliminary data.</text>
</comment>
<evidence type="ECO:0000313" key="1">
    <source>
        <dbReference type="EMBL" id="MDI4644488.1"/>
    </source>
</evidence>
<keyword evidence="2" id="KW-1185">Reference proteome</keyword>
<sequence length="136" mass="15442">MQVQAIETPAAPASSSPVVLIFKLELFIVPFVQRDLDCDRIHLLLSTNAGPVASEWVLEACDKPSDWVTWSNGLRKILIAKQPFDAQELERRCCGNDVYSHLARTALQQLIGMEQPVRADRRERLMERASQYVCLF</sequence>
<protein>
    <submittedName>
        <fullName evidence="1">Uncharacterized protein</fullName>
    </submittedName>
</protein>
<name>A0ABT6TCC8_9BACL</name>
<proteinExistence type="predicted"/>
<reference evidence="1" key="1">
    <citation type="submission" date="2023-04" db="EMBL/GenBank/DDBJ databases">
        <title>Comparative genomic analysis of Cohnella hashimotonis sp. nov., isolated from the International Space Station.</title>
        <authorList>
            <person name="Venkateswaran K."/>
            <person name="Simpson A."/>
        </authorList>
    </citation>
    <scope>NUCLEOTIDE SEQUENCE</scope>
    <source>
        <strain evidence="1">F6_2S_P_1</strain>
    </source>
</reference>
<organism evidence="1 2">
    <name type="scientific">Cohnella hashimotonis</name>
    <dbReference type="NCBI Taxonomy" id="2826895"/>
    <lineage>
        <taxon>Bacteria</taxon>
        <taxon>Bacillati</taxon>
        <taxon>Bacillota</taxon>
        <taxon>Bacilli</taxon>
        <taxon>Bacillales</taxon>
        <taxon>Paenibacillaceae</taxon>
        <taxon>Cohnella</taxon>
    </lineage>
</organism>
<dbReference type="Proteomes" id="UP001161691">
    <property type="component" value="Unassembled WGS sequence"/>
</dbReference>
<evidence type="ECO:0000313" key="2">
    <source>
        <dbReference type="Proteomes" id="UP001161691"/>
    </source>
</evidence>